<comment type="similarity">
    <text evidence="5">Belongs to the cysteine synthase/cystathionine beta-synthase family.</text>
</comment>
<evidence type="ECO:0000256" key="21">
    <source>
        <dbReference type="ARBA" id="ARBA00026192"/>
    </source>
</evidence>
<dbReference type="Gene3D" id="3.40.50.1100">
    <property type="match status" value="2"/>
</dbReference>
<dbReference type="SUPFAM" id="SSF54631">
    <property type="entry name" value="CBS-domain pair"/>
    <property type="match status" value="1"/>
</dbReference>
<evidence type="ECO:0000256" key="6">
    <source>
        <dbReference type="ARBA" id="ARBA00011881"/>
    </source>
</evidence>
<dbReference type="GO" id="GO:0006535">
    <property type="term" value="P:cysteine biosynthetic process from serine"/>
    <property type="evidence" value="ECO:0007669"/>
    <property type="project" value="InterPro"/>
</dbReference>
<evidence type="ECO:0000256" key="20">
    <source>
        <dbReference type="ARBA" id="ARBA00023242"/>
    </source>
</evidence>
<feature type="region of interest" description="Disordered" evidence="26">
    <location>
        <begin position="1"/>
        <end position="36"/>
    </location>
</feature>
<comment type="subunit">
    <text evidence="6">Homotetramer.</text>
</comment>
<evidence type="ECO:0000256" key="9">
    <source>
        <dbReference type="ARBA" id="ARBA00022499"/>
    </source>
</evidence>
<organism evidence="28 29">
    <name type="scientific">Anas platyrhynchos</name>
    <name type="common">Mallard</name>
    <name type="synonym">Anas boschas</name>
    <dbReference type="NCBI Taxonomy" id="8839"/>
    <lineage>
        <taxon>Eukaryota</taxon>
        <taxon>Metazoa</taxon>
        <taxon>Chordata</taxon>
        <taxon>Craniata</taxon>
        <taxon>Vertebrata</taxon>
        <taxon>Euteleostomi</taxon>
        <taxon>Archelosauria</taxon>
        <taxon>Archosauria</taxon>
        <taxon>Dinosauria</taxon>
        <taxon>Saurischia</taxon>
        <taxon>Theropoda</taxon>
        <taxon>Coelurosauria</taxon>
        <taxon>Aves</taxon>
        <taxon>Neognathae</taxon>
        <taxon>Galloanserae</taxon>
        <taxon>Anseriformes</taxon>
        <taxon>Anatidae</taxon>
        <taxon>Anatinae</taxon>
        <taxon>Anas</taxon>
    </lineage>
</organism>
<dbReference type="EC" id="4.2.1.22" evidence="7"/>
<reference evidence="28" key="1">
    <citation type="submission" date="2019-08" db="EMBL/GenBank/DDBJ databases">
        <title>Three high-quality genomes provides insights into domestication of ducks.</title>
        <authorList>
            <person name="Hou Z.C."/>
            <person name="Zhu F."/>
            <person name="Yin Z.T."/>
            <person name="Zhang F."/>
        </authorList>
    </citation>
    <scope>NUCLEOTIDE SEQUENCE [LARGE SCALE GENOMIC DNA]</scope>
</reference>
<dbReference type="GO" id="GO:0046872">
    <property type="term" value="F:metal ion binding"/>
    <property type="evidence" value="ECO:0007669"/>
    <property type="project" value="UniProtKB-KW"/>
</dbReference>
<dbReference type="UniPathway" id="UPA00136">
    <property type="reaction ID" value="UER00201"/>
</dbReference>
<dbReference type="InterPro" id="IPR005857">
    <property type="entry name" value="Cysta_beta_synth"/>
</dbReference>
<dbReference type="GO" id="GO:0005634">
    <property type="term" value="C:nucleus"/>
    <property type="evidence" value="ECO:0007669"/>
    <property type="project" value="UniProtKB-SubCell"/>
</dbReference>
<evidence type="ECO:0000256" key="25">
    <source>
        <dbReference type="ARBA" id="ARBA00047490"/>
    </source>
</evidence>
<evidence type="ECO:0000256" key="19">
    <source>
        <dbReference type="ARBA" id="ARBA00023239"/>
    </source>
</evidence>
<keyword evidence="12" id="KW-0349">Heme</keyword>
<reference evidence="28" key="3">
    <citation type="submission" date="2025-09" db="UniProtKB">
        <authorList>
            <consortium name="Ensembl"/>
        </authorList>
    </citation>
    <scope>IDENTIFICATION</scope>
</reference>
<evidence type="ECO:0000256" key="11">
    <source>
        <dbReference type="ARBA" id="ARBA00022605"/>
    </source>
</evidence>
<evidence type="ECO:0000256" key="26">
    <source>
        <dbReference type="SAM" id="MobiDB-lite"/>
    </source>
</evidence>
<keyword evidence="17" id="KW-0129">CBS domain</keyword>
<evidence type="ECO:0000256" key="2">
    <source>
        <dbReference type="ARBA" id="ARBA00004123"/>
    </source>
</evidence>
<evidence type="ECO:0000259" key="27">
    <source>
        <dbReference type="Pfam" id="PF00291"/>
    </source>
</evidence>
<keyword evidence="19" id="KW-0456">Lyase</keyword>
<dbReference type="Ensembl" id="ENSAPLT00020000855.1">
    <property type="protein sequence ID" value="ENSAPLP00020000803.1"/>
    <property type="gene ID" value="ENSAPLG00020000513.1"/>
</dbReference>
<keyword evidence="13" id="KW-0479">Metal-binding</keyword>
<evidence type="ECO:0000256" key="5">
    <source>
        <dbReference type="ARBA" id="ARBA00007103"/>
    </source>
</evidence>
<protein>
    <recommendedName>
        <fullName evidence="21">Cystathionine beta-synthase</fullName>
        <ecNumber evidence="7">4.2.1.22</ecNumber>
    </recommendedName>
    <alternativeName>
        <fullName evidence="22">Beta-thionase</fullName>
    </alternativeName>
    <alternativeName>
        <fullName evidence="23">Serine sulfhydrase</fullName>
    </alternativeName>
</protein>
<accession>A0A8B9QNY5</accession>
<evidence type="ECO:0000256" key="15">
    <source>
        <dbReference type="ARBA" id="ARBA00022898"/>
    </source>
</evidence>
<evidence type="ECO:0000256" key="8">
    <source>
        <dbReference type="ARBA" id="ARBA00022490"/>
    </source>
</evidence>
<dbReference type="GO" id="GO:0019343">
    <property type="term" value="P:cysteine biosynthetic process via cystathionine"/>
    <property type="evidence" value="ECO:0007669"/>
    <property type="project" value="InterPro"/>
</dbReference>
<comment type="cofactor">
    <cofactor evidence="1">
        <name>pyridoxal 5'-phosphate</name>
        <dbReference type="ChEBI" id="CHEBI:597326"/>
    </cofactor>
</comment>
<keyword evidence="20" id="KW-0539">Nucleus</keyword>
<dbReference type="PROSITE" id="PS00901">
    <property type="entry name" value="CYS_SYNTHASE"/>
    <property type="match status" value="1"/>
</dbReference>
<dbReference type="GO" id="GO:0004122">
    <property type="term" value="F:cystathionine beta-synthase activity"/>
    <property type="evidence" value="ECO:0007669"/>
    <property type="project" value="UniProtKB-EC"/>
</dbReference>
<keyword evidence="8" id="KW-0963">Cytoplasm</keyword>
<dbReference type="FunFam" id="3.40.50.1100:FF:000003">
    <property type="entry name" value="Cystathionine beta-synthase"/>
    <property type="match status" value="1"/>
</dbReference>
<keyword evidence="14" id="KW-0832">Ubl conjugation</keyword>
<evidence type="ECO:0000313" key="29">
    <source>
        <dbReference type="Proteomes" id="UP000694400"/>
    </source>
</evidence>
<evidence type="ECO:0000256" key="10">
    <source>
        <dbReference type="ARBA" id="ARBA00022553"/>
    </source>
</evidence>
<keyword evidence="10" id="KW-0597">Phosphoprotein</keyword>
<dbReference type="Gene3D" id="3.10.580.10">
    <property type="entry name" value="CBS-domain"/>
    <property type="match status" value="1"/>
</dbReference>
<dbReference type="FunFam" id="3.10.580.10:FF:000014">
    <property type="entry name" value="Cystathionine beta-synthase"/>
    <property type="match status" value="1"/>
</dbReference>
<dbReference type="Pfam" id="PF00291">
    <property type="entry name" value="PALP"/>
    <property type="match status" value="1"/>
</dbReference>
<dbReference type="InterPro" id="IPR001926">
    <property type="entry name" value="TrpB-like_PALP"/>
</dbReference>
<feature type="domain" description="Tryptophan synthase beta chain-like PALP" evidence="27">
    <location>
        <begin position="97"/>
        <end position="390"/>
    </location>
</feature>
<dbReference type="PANTHER" id="PTHR10314">
    <property type="entry name" value="CYSTATHIONINE BETA-SYNTHASE"/>
    <property type="match status" value="1"/>
</dbReference>
<evidence type="ECO:0000256" key="22">
    <source>
        <dbReference type="ARBA" id="ARBA00030337"/>
    </source>
</evidence>
<keyword evidence="16" id="KW-0408">Iron</keyword>
<evidence type="ECO:0000256" key="18">
    <source>
        <dbReference type="ARBA" id="ARBA00023192"/>
    </source>
</evidence>
<evidence type="ECO:0000256" key="17">
    <source>
        <dbReference type="ARBA" id="ARBA00023122"/>
    </source>
</evidence>
<feature type="compositionally biased region" description="Polar residues" evidence="26">
    <location>
        <begin position="20"/>
        <end position="31"/>
    </location>
</feature>
<evidence type="ECO:0000256" key="3">
    <source>
        <dbReference type="ARBA" id="ARBA00004496"/>
    </source>
</evidence>
<dbReference type="FunFam" id="3.40.50.1100:FF:000118">
    <property type="entry name" value="Related to CYS4-cystathionine beta-synthase"/>
    <property type="match status" value="1"/>
</dbReference>
<evidence type="ECO:0000256" key="12">
    <source>
        <dbReference type="ARBA" id="ARBA00022617"/>
    </source>
</evidence>
<dbReference type="InterPro" id="IPR046342">
    <property type="entry name" value="CBS_dom_sf"/>
</dbReference>
<evidence type="ECO:0000256" key="4">
    <source>
        <dbReference type="ARBA" id="ARBA00005003"/>
    </source>
</evidence>
<dbReference type="GO" id="GO:0005737">
    <property type="term" value="C:cytoplasm"/>
    <property type="evidence" value="ECO:0007669"/>
    <property type="project" value="UniProtKB-SubCell"/>
</dbReference>
<sequence>MEKLMAERPLPMSKDEMPSLPTQLKPDTNSCPHAPGKFFLSGGTDQEDCKANDKERKWIRPDTPSKCTWKLGKPISASPHRHITLPEPPNILPNILNKVGNTPLVRINKIGKHFGLKCELLAKCEYFNAGGSVKDRISLRMVEDAEKAGILKPGDTIIEPTSGNTGIGLALAAAVKGYRCIIVMPEKMSMEKVDVLRALGAEIVRTPTTARFDSPESHVGVAWRLKNEIPNAHILDQYRNASNPLTHYDTTAEEILQQCEGKIDMLVATAGTGGTITGISRKLKEKCPGCKIIGVDPEGSILAQPEELNRTDKTMYEVEGIGYDFVPTVLDRSTVDQWYKTNDEESFALARMLIREEGLLCGKSRHESFGPVKAAKELKEGQRCVVILPDSIRNYMSKFLSDKWMIQKGFMKEEDLVKKPWWWNISVQELSLSAPLTVLPTVTCAKTIEILREKGFDQVPVVDESGYVTCFPSLLAGKVQPSDEVSKVIYKQFKQINLKDNLGKLSHILEIDHFALVVHEQIQCEYDVLQLARCNLIKNDNKKHVQV</sequence>
<dbReference type="CDD" id="cd01561">
    <property type="entry name" value="CBS_like"/>
    <property type="match status" value="1"/>
</dbReference>
<comment type="catalytic activity">
    <reaction evidence="25">
        <text>L-homocysteine + L-serine = L,L-cystathionine + H2O</text>
        <dbReference type="Rhea" id="RHEA:10112"/>
        <dbReference type="ChEBI" id="CHEBI:15377"/>
        <dbReference type="ChEBI" id="CHEBI:33384"/>
        <dbReference type="ChEBI" id="CHEBI:58161"/>
        <dbReference type="ChEBI" id="CHEBI:58199"/>
        <dbReference type="EC" id="4.2.1.22"/>
    </reaction>
</comment>
<evidence type="ECO:0000256" key="23">
    <source>
        <dbReference type="ARBA" id="ARBA00031579"/>
    </source>
</evidence>
<evidence type="ECO:0000313" key="28">
    <source>
        <dbReference type="Ensembl" id="ENSAPLP00020000803.1"/>
    </source>
</evidence>
<evidence type="ECO:0000256" key="7">
    <source>
        <dbReference type="ARBA" id="ARBA00012041"/>
    </source>
</evidence>
<comment type="function">
    <text evidence="24">Hydro-lyase catalyzing the first step of the transsulfuration pathway, where the hydroxyl group of L-serine is displaced by L-homocysteine in a beta-replacement reaction to form L-cystathionine, the precursor of L-cysteine. This catabolic route allows the elimination of L-methionine and the toxic metabolite L-homocysteine. Also involved in the production of hydrogen sulfide, a gasotransmitter with signaling and cytoprotective effects on neurons.</text>
</comment>
<proteinExistence type="inferred from homology"/>
<evidence type="ECO:0000256" key="1">
    <source>
        <dbReference type="ARBA" id="ARBA00001933"/>
    </source>
</evidence>
<dbReference type="InterPro" id="IPR036052">
    <property type="entry name" value="TrpB-like_PALP_sf"/>
</dbReference>
<evidence type="ECO:0000256" key="16">
    <source>
        <dbReference type="ARBA" id="ARBA00023004"/>
    </source>
</evidence>
<dbReference type="CDD" id="cd04608">
    <property type="entry name" value="CBS_pair_CBS"/>
    <property type="match status" value="1"/>
</dbReference>
<comment type="pathway">
    <text evidence="4">Amino-acid biosynthesis; L-cysteine biosynthesis; L-cysteine from L-homocysteine and L-serine: step 1/2.</text>
</comment>
<dbReference type="AlphaFoldDB" id="A0A8B9QNY5"/>
<name>A0A8B9QNY5_ANAPL</name>
<dbReference type="GO" id="GO:0050667">
    <property type="term" value="P:homocysteine metabolic process"/>
    <property type="evidence" value="ECO:0007669"/>
    <property type="project" value="UniProtKB-ARBA"/>
</dbReference>
<keyword evidence="18" id="KW-0198">Cysteine biosynthesis</keyword>
<dbReference type="InterPro" id="IPR001216">
    <property type="entry name" value="P-phosphate_BS"/>
</dbReference>
<keyword evidence="9" id="KW-1017">Isopeptide bond</keyword>
<keyword evidence="15" id="KW-0663">Pyridoxal phosphate</keyword>
<dbReference type="InterPro" id="IPR050214">
    <property type="entry name" value="Cys_Synth/Cystath_Beta-Synth"/>
</dbReference>
<dbReference type="InterPro" id="IPR046353">
    <property type="entry name" value="CBS_C"/>
</dbReference>
<evidence type="ECO:0000256" key="24">
    <source>
        <dbReference type="ARBA" id="ARBA00045425"/>
    </source>
</evidence>
<keyword evidence="11" id="KW-0028">Amino-acid biosynthesis</keyword>
<dbReference type="SUPFAM" id="SSF53686">
    <property type="entry name" value="Tryptophan synthase beta subunit-like PLP-dependent enzymes"/>
    <property type="match status" value="1"/>
</dbReference>
<comment type="subcellular location">
    <subcellularLocation>
        <location evidence="3">Cytoplasm</location>
    </subcellularLocation>
    <subcellularLocation>
        <location evidence="2">Nucleus</location>
    </subcellularLocation>
</comment>
<dbReference type="Proteomes" id="UP000694400">
    <property type="component" value="Chromosome 1"/>
</dbReference>
<dbReference type="NCBIfam" id="TIGR01137">
    <property type="entry name" value="cysta_beta"/>
    <property type="match status" value="1"/>
</dbReference>
<evidence type="ECO:0000256" key="14">
    <source>
        <dbReference type="ARBA" id="ARBA00022843"/>
    </source>
</evidence>
<evidence type="ECO:0000256" key="13">
    <source>
        <dbReference type="ARBA" id="ARBA00022723"/>
    </source>
</evidence>
<reference evidence="28" key="2">
    <citation type="submission" date="2025-08" db="UniProtKB">
        <authorList>
            <consortium name="Ensembl"/>
        </authorList>
    </citation>
    <scope>IDENTIFICATION</scope>
</reference>